<dbReference type="GO" id="GO:0004867">
    <property type="term" value="F:serine-type endopeptidase inhibitor activity"/>
    <property type="evidence" value="ECO:0007669"/>
    <property type="project" value="UniProtKB-KW"/>
</dbReference>
<feature type="non-terminal residue" evidence="5">
    <location>
        <position position="1"/>
    </location>
</feature>
<feature type="non-terminal residue" evidence="5">
    <location>
        <position position="166"/>
    </location>
</feature>
<accession>A0A3S3NWR1</accession>
<dbReference type="Gene3D" id="4.10.410.10">
    <property type="entry name" value="Pancreatic trypsin inhibitor Kunitz domain"/>
    <property type="match status" value="1"/>
</dbReference>
<evidence type="ECO:0000256" key="3">
    <source>
        <dbReference type="ARBA" id="ARBA00023157"/>
    </source>
</evidence>
<evidence type="ECO:0000256" key="2">
    <source>
        <dbReference type="ARBA" id="ARBA00022900"/>
    </source>
</evidence>
<dbReference type="SUPFAM" id="SSF57362">
    <property type="entry name" value="BPTI-like"/>
    <property type="match status" value="1"/>
</dbReference>
<comment type="caution">
    <text evidence="5">The sequence shown here is derived from an EMBL/GenBank/DDBJ whole genome shotgun (WGS) entry which is preliminary data.</text>
</comment>
<dbReference type="OrthoDB" id="4473401at2759"/>
<dbReference type="InterPro" id="IPR020901">
    <property type="entry name" value="Prtase_inh_Kunz-CS"/>
</dbReference>
<protein>
    <recommendedName>
        <fullName evidence="4">BPTI/Kunitz inhibitor domain-containing protein</fullName>
    </recommendedName>
</protein>
<evidence type="ECO:0000313" key="5">
    <source>
        <dbReference type="EMBL" id="RWS07580.1"/>
    </source>
</evidence>
<dbReference type="GO" id="GO:0005615">
    <property type="term" value="C:extracellular space"/>
    <property type="evidence" value="ECO:0007669"/>
    <property type="project" value="TreeGrafter"/>
</dbReference>
<dbReference type="Proteomes" id="UP000285301">
    <property type="component" value="Unassembled WGS sequence"/>
</dbReference>
<dbReference type="InterPro" id="IPR050098">
    <property type="entry name" value="TFPI/VKTCI-like"/>
</dbReference>
<keyword evidence="3" id="KW-1015">Disulfide bond</keyword>
<dbReference type="PROSITE" id="PS00280">
    <property type="entry name" value="BPTI_KUNITZ_1"/>
    <property type="match status" value="1"/>
</dbReference>
<evidence type="ECO:0000256" key="1">
    <source>
        <dbReference type="ARBA" id="ARBA00022690"/>
    </source>
</evidence>
<feature type="domain" description="BPTI/Kunitz inhibitor" evidence="4">
    <location>
        <begin position="94"/>
        <end position="151"/>
    </location>
</feature>
<sequence length="166" mass="18735">LLFGVSFAVEDEIETTTSDGETTKNIGSTAPNFEPLAALIDKRGNLKDGNKYAKFVSIFVKKDQMKVNMPAVYDSQLPKTIRDKFLSIQDISFCSLMPDTGYWCDGAAGQGTYVVRYYYNRYSNKCRCFIYFGCDGNPNNFETVDECIKTCQASKFETLDDCDYIP</sequence>
<keyword evidence="2" id="KW-0722">Serine protease inhibitor</keyword>
<name>A0A3S3NWR1_9ACAR</name>
<dbReference type="PROSITE" id="PS50279">
    <property type="entry name" value="BPTI_KUNITZ_2"/>
    <property type="match status" value="1"/>
</dbReference>
<dbReference type="InterPro" id="IPR036880">
    <property type="entry name" value="Kunitz_BPTI_sf"/>
</dbReference>
<proteinExistence type="predicted"/>
<dbReference type="AlphaFoldDB" id="A0A3S3NWR1"/>
<dbReference type="PRINTS" id="PR00759">
    <property type="entry name" value="BASICPTASE"/>
</dbReference>
<dbReference type="SMART" id="SM00131">
    <property type="entry name" value="KU"/>
    <property type="match status" value="1"/>
</dbReference>
<evidence type="ECO:0000259" key="4">
    <source>
        <dbReference type="PROSITE" id="PS50279"/>
    </source>
</evidence>
<keyword evidence="1" id="KW-0646">Protease inhibitor</keyword>
<dbReference type="PANTHER" id="PTHR10083:SF374">
    <property type="entry name" value="BPTI_KUNITZ INHIBITOR DOMAIN-CONTAINING PROTEIN"/>
    <property type="match status" value="1"/>
</dbReference>
<reference evidence="5 6" key="1">
    <citation type="journal article" date="2018" name="Gigascience">
        <title>Genomes of trombidid mites reveal novel predicted allergens and laterally-transferred genes associated with secondary metabolism.</title>
        <authorList>
            <person name="Dong X."/>
            <person name="Chaisiri K."/>
            <person name="Xia D."/>
            <person name="Armstrong S.D."/>
            <person name="Fang Y."/>
            <person name="Donnelly M.J."/>
            <person name="Kadowaki T."/>
            <person name="McGarry J.W."/>
            <person name="Darby A.C."/>
            <person name="Makepeace B.L."/>
        </authorList>
    </citation>
    <scope>NUCLEOTIDE SEQUENCE [LARGE SCALE GENOMIC DNA]</scope>
    <source>
        <strain evidence="5">UoL-WK</strain>
    </source>
</reference>
<dbReference type="STRING" id="1965070.A0A3S3NWR1"/>
<evidence type="ECO:0000313" key="6">
    <source>
        <dbReference type="Proteomes" id="UP000285301"/>
    </source>
</evidence>
<organism evidence="5 6">
    <name type="scientific">Dinothrombium tinctorium</name>
    <dbReference type="NCBI Taxonomy" id="1965070"/>
    <lineage>
        <taxon>Eukaryota</taxon>
        <taxon>Metazoa</taxon>
        <taxon>Ecdysozoa</taxon>
        <taxon>Arthropoda</taxon>
        <taxon>Chelicerata</taxon>
        <taxon>Arachnida</taxon>
        <taxon>Acari</taxon>
        <taxon>Acariformes</taxon>
        <taxon>Trombidiformes</taxon>
        <taxon>Prostigmata</taxon>
        <taxon>Anystina</taxon>
        <taxon>Parasitengona</taxon>
        <taxon>Trombidioidea</taxon>
        <taxon>Trombidiidae</taxon>
        <taxon>Dinothrombium</taxon>
    </lineage>
</organism>
<keyword evidence="6" id="KW-1185">Reference proteome</keyword>
<dbReference type="EMBL" id="NCKU01003401">
    <property type="protein sequence ID" value="RWS07580.1"/>
    <property type="molecule type" value="Genomic_DNA"/>
</dbReference>
<dbReference type="Pfam" id="PF00014">
    <property type="entry name" value="Kunitz_BPTI"/>
    <property type="match status" value="1"/>
</dbReference>
<gene>
    <name evidence="5" type="ORF">B4U79_05195</name>
</gene>
<dbReference type="PANTHER" id="PTHR10083">
    <property type="entry name" value="KUNITZ-TYPE PROTEASE INHIBITOR-RELATED"/>
    <property type="match status" value="1"/>
</dbReference>
<dbReference type="InterPro" id="IPR002223">
    <property type="entry name" value="Kunitz_BPTI"/>
</dbReference>